<dbReference type="RefSeq" id="WP_408130153.1">
    <property type="nucleotide sequence ID" value="NZ_JAQQDH010000005.1"/>
</dbReference>
<proteinExistence type="predicted"/>
<dbReference type="Proteomes" id="UP001629288">
    <property type="component" value="Unassembled WGS sequence"/>
</dbReference>
<gene>
    <name evidence="1" type="ORF">PQR00_18045</name>
</gene>
<organism evidence="1 2">
    <name type="scientific">Paraburkholderia strydomiana</name>
    <dbReference type="NCBI Taxonomy" id="1245417"/>
    <lineage>
        <taxon>Bacteria</taxon>
        <taxon>Pseudomonadati</taxon>
        <taxon>Pseudomonadota</taxon>
        <taxon>Betaproteobacteria</taxon>
        <taxon>Burkholderiales</taxon>
        <taxon>Burkholderiaceae</taxon>
        <taxon>Paraburkholderia</taxon>
    </lineage>
</organism>
<dbReference type="EMBL" id="JAQQDH010000005">
    <property type="protein sequence ID" value="MFM0445499.1"/>
    <property type="molecule type" value="Genomic_DNA"/>
</dbReference>
<evidence type="ECO:0000313" key="1">
    <source>
        <dbReference type="EMBL" id="MFM0445499.1"/>
    </source>
</evidence>
<evidence type="ECO:0000313" key="2">
    <source>
        <dbReference type="Proteomes" id="UP001629288"/>
    </source>
</evidence>
<comment type="caution">
    <text evidence="1">The sequence shown here is derived from an EMBL/GenBank/DDBJ whole genome shotgun (WGS) entry which is preliminary data.</text>
</comment>
<reference evidence="1 2" key="1">
    <citation type="journal article" date="2024" name="Chem. Sci.">
        <title>Discovery of megapolipeptins by genome mining of a Burkholderiales bacteria collection.</title>
        <authorList>
            <person name="Paulo B.S."/>
            <person name="Recchia M.J.J."/>
            <person name="Lee S."/>
            <person name="Fergusson C.H."/>
            <person name="Romanowski S.B."/>
            <person name="Hernandez A."/>
            <person name="Krull N."/>
            <person name="Liu D.Y."/>
            <person name="Cavanagh H."/>
            <person name="Bos A."/>
            <person name="Gray C.A."/>
            <person name="Murphy B.T."/>
            <person name="Linington R.G."/>
            <person name="Eustaquio A.S."/>
        </authorList>
    </citation>
    <scope>NUCLEOTIDE SEQUENCE [LARGE SCALE GENOMIC DNA]</scope>
    <source>
        <strain evidence="1 2">RL17-379-BIB-C</strain>
    </source>
</reference>
<dbReference type="PROSITE" id="PS00333">
    <property type="entry name" value="DNA_LIGASE_A2"/>
    <property type="match status" value="1"/>
</dbReference>
<accession>A0ABW9C4C6</accession>
<protein>
    <recommendedName>
        <fullName evidence="3">ATP-dependent DNA ligase family profile domain-containing protein</fullName>
    </recommendedName>
</protein>
<dbReference type="InterPro" id="IPR016059">
    <property type="entry name" value="DNA_ligase_ATP-dep_CS"/>
</dbReference>
<sequence>MERKLHLRGSFDNTGTLMYASGVEEEGKLVFDEVEGLGLEGMLAKRMDSTYQRGRSRDWLKVKFAGYGRPAALGWGKKE</sequence>
<dbReference type="Gene3D" id="3.30.1490.70">
    <property type="match status" value="1"/>
</dbReference>
<name>A0ABW9C4C6_9BURK</name>
<keyword evidence="2" id="KW-1185">Reference proteome</keyword>
<evidence type="ECO:0008006" key="3">
    <source>
        <dbReference type="Google" id="ProtNLM"/>
    </source>
</evidence>
<dbReference type="SUPFAM" id="SSF56091">
    <property type="entry name" value="DNA ligase/mRNA capping enzyme, catalytic domain"/>
    <property type="match status" value="1"/>
</dbReference>